<evidence type="ECO:0008006" key="4">
    <source>
        <dbReference type="Google" id="ProtNLM"/>
    </source>
</evidence>
<dbReference type="EMBL" id="CAJOBO010001616">
    <property type="protein sequence ID" value="CAF4394979.1"/>
    <property type="molecule type" value="Genomic_DNA"/>
</dbReference>
<comment type="caution">
    <text evidence="1">The sequence shown here is derived from an EMBL/GenBank/DDBJ whole genome shotgun (WGS) entry which is preliminary data.</text>
</comment>
<organism evidence="1 3">
    <name type="scientific">Rotaria socialis</name>
    <dbReference type="NCBI Taxonomy" id="392032"/>
    <lineage>
        <taxon>Eukaryota</taxon>
        <taxon>Metazoa</taxon>
        <taxon>Spiralia</taxon>
        <taxon>Gnathifera</taxon>
        <taxon>Rotifera</taxon>
        <taxon>Eurotatoria</taxon>
        <taxon>Bdelloidea</taxon>
        <taxon>Philodinida</taxon>
        <taxon>Philodinidae</taxon>
        <taxon>Rotaria</taxon>
    </lineage>
</organism>
<evidence type="ECO:0000313" key="3">
    <source>
        <dbReference type="Proteomes" id="UP000663833"/>
    </source>
</evidence>
<dbReference type="InterPro" id="IPR036397">
    <property type="entry name" value="RNaseH_sf"/>
</dbReference>
<gene>
    <name evidence="2" type="ORF">HFQ381_LOCUS19665</name>
    <name evidence="1" type="ORF">LUA448_LOCUS23789</name>
</gene>
<reference evidence="1" key="1">
    <citation type="submission" date="2021-02" db="EMBL/GenBank/DDBJ databases">
        <authorList>
            <person name="Nowell W R."/>
        </authorList>
    </citation>
    <scope>NUCLEOTIDE SEQUENCE</scope>
</reference>
<evidence type="ECO:0000313" key="2">
    <source>
        <dbReference type="EMBL" id="CAF4394979.1"/>
    </source>
</evidence>
<dbReference type="Proteomes" id="UP000663833">
    <property type="component" value="Unassembled WGS sequence"/>
</dbReference>
<dbReference type="AlphaFoldDB" id="A0A818FQU8"/>
<protein>
    <recommendedName>
        <fullName evidence="4">Transposase</fullName>
    </recommendedName>
</protein>
<dbReference type="EMBL" id="CAJNYD010003101">
    <property type="protein sequence ID" value="CAF3477277.1"/>
    <property type="molecule type" value="Genomic_DNA"/>
</dbReference>
<name>A0A818FQU8_9BILA</name>
<sequence>MDDEKYFLLQDKSGPTNRGLYTSDKRTTPSQIKFKRTQKFEPKILVWIAISENGISKSFVFAKQKQAVNPITYLDNYIVARLMPFITSHQKKEKVLFWPDLASSHYGHNVVQYLDEYMFFHLI</sequence>
<dbReference type="GO" id="GO:0003676">
    <property type="term" value="F:nucleic acid binding"/>
    <property type="evidence" value="ECO:0007669"/>
    <property type="project" value="InterPro"/>
</dbReference>
<accession>A0A818FQU8</accession>
<evidence type="ECO:0000313" key="1">
    <source>
        <dbReference type="EMBL" id="CAF3477277.1"/>
    </source>
</evidence>
<proteinExistence type="predicted"/>
<dbReference type="Proteomes" id="UP000663851">
    <property type="component" value="Unassembled WGS sequence"/>
</dbReference>
<dbReference type="Gene3D" id="3.30.420.10">
    <property type="entry name" value="Ribonuclease H-like superfamily/Ribonuclease H"/>
    <property type="match status" value="1"/>
</dbReference>